<organism evidence="1 2">
    <name type="scientific">Devosia crocina</name>
    <dbReference type="NCBI Taxonomy" id="429728"/>
    <lineage>
        <taxon>Bacteria</taxon>
        <taxon>Pseudomonadati</taxon>
        <taxon>Pseudomonadota</taxon>
        <taxon>Alphaproteobacteria</taxon>
        <taxon>Hyphomicrobiales</taxon>
        <taxon>Devosiaceae</taxon>
        <taxon>Devosia</taxon>
    </lineage>
</organism>
<sequence>MAKTKELDMSRFSNFGIHELSEQDGKVKIQVGITITLSPAAAATVSFQDEYDDEEARGALRQRLARRALQILAADVAAL</sequence>
<dbReference type="AlphaFoldDB" id="A0A1I7NEN4"/>
<reference evidence="1 2" key="1">
    <citation type="submission" date="2016-10" db="EMBL/GenBank/DDBJ databases">
        <authorList>
            <person name="de Groot N.N."/>
        </authorList>
    </citation>
    <scope>NUCLEOTIDE SEQUENCE [LARGE SCALE GENOMIC DNA]</scope>
    <source>
        <strain evidence="1 2">IPL20</strain>
    </source>
</reference>
<evidence type="ECO:0000313" key="1">
    <source>
        <dbReference type="EMBL" id="SFV33121.1"/>
    </source>
</evidence>
<dbReference type="EMBL" id="FPCK01000001">
    <property type="protein sequence ID" value="SFV33121.1"/>
    <property type="molecule type" value="Genomic_DNA"/>
</dbReference>
<evidence type="ECO:0000313" key="2">
    <source>
        <dbReference type="Proteomes" id="UP000199074"/>
    </source>
</evidence>
<dbReference type="Proteomes" id="UP000199074">
    <property type="component" value="Unassembled WGS sequence"/>
</dbReference>
<keyword evidence="2" id="KW-1185">Reference proteome</keyword>
<accession>A0A1I7NEN4</accession>
<proteinExistence type="predicted"/>
<gene>
    <name evidence="1" type="ORF">SAMN05216456_1892</name>
</gene>
<dbReference type="RefSeq" id="WP_092423574.1">
    <property type="nucleotide sequence ID" value="NZ_FPCK01000001.1"/>
</dbReference>
<protein>
    <submittedName>
        <fullName evidence="1">Uncharacterized protein</fullName>
    </submittedName>
</protein>
<name>A0A1I7NEN4_9HYPH</name>